<evidence type="ECO:0000313" key="1">
    <source>
        <dbReference type="EMBL" id="MBP1962994.1"/>
    </source>
</evidence>
<accession>A0ABS4HYH7</accession>
<dbReference type="Proteomes" id="UP001519344">
    <property type="component" value="Unassembled WGS sequence"/>
</dbReference>
<proteinExistence type="predicted"/>
<reference evidence="1 2" key="1">
    <citation type="submission" date="2021-03" db="EMBL/GenBank/DDBJ databases">
        <title>Genomic Encyclopedia of Type Strains, Phase IV (KMG-IV): sequencing the most valuable type-strain genomes for metagenomic binning, comparative biology and taxonomic classification.</title>
        <authorList>
            <person name="Goeker M."/>
        </authorList>
    </citation>
    <scope>NUCLEOTIDE SEQUENCE [LARGE SCALE GENOMIC DNA]</scope>
    <source>
        <strain evidence="1 2">DSM 24950</strain>
    </source>
</reference>
<sequence>MLLHDVNPQLMYVSRLDKRVDQLELREPQSRKQFRIRFNKITNLFKTKQTQVTCCAPACC</sequence>
<keyword evidence="2" id="KW-1185">Reference proteome</keyword>
<dbReference type="EMBL" id="JAGGKV010000004">
    <property type="protein sequence ID" value="MBP1962994.1"/>
    <property type="molecule type" value="Genomic_DNA"/>
</dbReference>
<evidence type="ECO:0000313" key="2">
    <source>
        <dbReference type="Proteomes" id="UP001519344"/>
    </source>
</evidence>
<gene>
    <name evidence="1" type="ORF">J2Z65_002210</name>
</gene>
<protein>
    <submittedName>
        <fullName evidence="1">Uncharacterized protein</fullName>
    </submittedName>
</protein>
<organism evidence="1 2">
    <name type="scientific">Paenibacillus aceris</name>
    <dbReference type="NCBI Taxonomy" id="869555"/>
    <lineage>
        <taxon>Bacteria</taxon>
        <taxon>Bacillati</taxon>
        <taxon>Bacillota</taxon>
        <taxon>Bacilli</taxon>
        <taxon>Bacillales</taxon>
        <taxon>Paenibacillaceae</taxon>
        <taxon>Paenibacillus</taxon>
    </lineage>
</organism>
<comment type="caution">
    <text evidence="1">The sequence shown here is derived from an EMBL/GenBank/DDBJ whole genome shotgun (WGS) entry which is preliminary data.</text>
</comment>
<name>A0ABS4HYH7_9BACL</name>